<dbReference type="InterPro" id="IPR006182">
    <property type="entry name" value="FliF_N_dom"/>
</dbReference>
<feature type="compositionally biased region" description="Low complexity" evidence="10">
    <location>
        <begin position="289"/>
        <end position="305"/>
    </location>
</feature>
<keyword evidence="5 11" id="KW-0812">Transmembrane</keyword>
<evidence type="ECO:0000313" key="15">
    <source>
        <dbReference type="Proteomes" id="UP000321379"/>
    </source>
</evidence>
<dbReference type="EMBL" id="VRMG01000009">
    <property type="protein sequence ID" value="TXN29212.1"/>
    <property type="molecule type" value="Genomic_DNA"/>
</dbReference>
<keyword evidence="14" id="KW-0966">Cell projection</keyword>
<dbReference type="PANTHER" id="PTHR30046">
    <property type="entry name" value="FLAGELLAR M-RING PROTEIN"/>
    <property type="match status" value="1"/>
</dbReference>
<dbReference type="Pfam" id="PF08345">
    <property type="entry name" value="YscJ_FliF_C"/>
    <property type="match status" value="1"/>
</dbReference>
<feature type="region of interest" description="Disordered" evidence="10">
    <location>
        <begin position="265"/>
        <end position="327"/>
    </location>
</feature>
<keyword evidence="7 11" id="KW-0472">Membrane</keyword>
<evidence type="ECO:0000256" key="1">
    <source>
        <dbReference type="ARBA" id="ARBA00004117"/>
    </source>
</evidence>
<feature type="transmembrane region" description="Helical" evidence="11">
    <location>
        <begin position="425"/>
        <end position="447"/>
    </location>
</feature>
<evidence type="ECO:0000259" key="12">
    <source>
        <dbReference type="Pfam" id="PF01514"/>
    </source>
</evidence>
<keyword evidence="15" id="KW-1185">Reference proteome</keyword>
<reference evidence="14 15" key="1">
    <citation type="submission" date="2019-08" db="EMBL/GenBank/DDBJ databases">
        <title>Bacterial whole genome sequence for Glaciihabitans sp. CHu50b-6-2.</title>
        <authorList>
            <person name="Jin L."/>
        </authorList>
    </citation>
    <scope>NUCLEOTIDE SEQUENCE [LARGE SCALE GENOMIC DNA]</scope>
    <source>
        <strain evidence="14 15">CHu50b-6-2</strain>
    </source>
</reference>
<evidence type="ECO:0000256" key="3">
    <source>
        <dbReference type="ARBA" id="ARBA00007971"/>
    </source>
</evidence>
<dbReference type="GO" id="GO:0009431">
    <property type="term" value="C:bacterial-type flagellum basal body, MS ring"/>
    <property type="evidence" value="ECO:0007669"/>
    <property type="project" value="InterPro"/>
</dbReference>
<dbReference type="GO" id="GO:0071973">
    <property type="term" value="P:bacterial-type flagellum-dependent cell motility"/>
    <property type="evidence" value="ECO:0007669"/>
    <property type="project" value="InterPro"/>
</dbReference>
<evidence type="ECO:0000256" key="9">
    <source>
        <dbReference type="PIRNR" id="PIRNR004862"/>
    </source>
</evidence>
<evidence type="ECO:0000256" key="4">
    <source>
        <dbReference type="ARBA" id="ARBA00022475"/>
    </source>
</evidence>
<evidence type="ECO:0000256" key="6">
    <source>
        <dbReference type="ARBA" id="ARBA00022989"/>
    </source>
</evidence>
<organism evidence="14 15">
    <name type="scientific">Lacisediminihabitans profunda</name>
    <dbReference type="NCBI Taxonomy" id="2594790"/>
    <lineage>
        <taxon>Bacteria</taxon>
        <taxon>Bacillati</taxon>
        <taxon>Actinomycetota</taxon>
        <taxon>Actinomycetes</taxon>
        <taxon>Micrococcales</taxon>
        <taxon>Microbacteriaceae</taxon>
        <taxon>Lacisediminihabitans</taxon>
    </lineage>
</organism>
<keyword evidence="6 11" id="KW-1133">Transmembrane helix</keyword>
<comment type="subcellular location">
    <subcellularLocation>
        <location evidence="1 9">Bacterial flagellum basal body</location>
    </subcellularLocation>
    <subcellularLocation>
        <location evidence="2">Cell membrane</location>
        <topology evidence="2">Multi-pass membrane protein</topology>
    </subcellularLocation>
</comment>
<gene>
    <name evidence="14" type="primary">fliF</name>
    <name evidence="14" type="ORF">FVP33_13600</name>
</gene>
<dbReference type="GO" id="GO:0003774">
    <property type="term" value="F:cytoskeletal motor activity"/>
    <property type="evidence" value="ECO:0007669"/>
    <property type="project" value="InterPro"/>
</dbReference>
<accession>A0A5C8ULK0</accession>
<keyword evidence="14" id="KW-0969">Cilium</keyword>
<evidence type="ECO:0000256" key="11">
    <source>
        <dbReference type="SAM" id="Phobius"/>
    </source>
</evidence>
<evidence type="ECO:0000313" key="14">
    <source>
        <dbReference type="EMBL" id="TXN29212.1"/>
    </source>
</evidence>
<evidence type="ECO:0000256" key="7">
    <source>
        <dbReference type="ARBA" id="ARBA00023136"/>
    </source>
</evidence>
<feature type="domain" description="Flagellar M-ring C-terminal" evidence="13">
    <location>
        <begin position="248"/>
        <end position="398"/>
    </location>
</feature>
<dbReference type="Gene3D" id="3.30.300.30">
    <property type="match status" value="1"/>
</dbReference>
<dbReference type="Pfam" id="PF01514">
    <property type="entry name" value="YscJ_FliF"/>
    <property type="match status" value="1"/>
</dbReference>
<feature type="domain" description="Flagellar M-ring N-terminal" evidence="12">
    <location>
        <begin position="46"/>
        <end position="220"/>
    </location>
</feature>
<dbReference type="RefSeq" id="WP_147784232.1">
    <property type="nucleotide sequence ID" value="NZ_VRMG01000009.1"/>
</dbReference>
<dbReference type="NCBIfam" id="TIGR00206">
    <property type="entry name" value="fliF"/>
    <property type="match status" value="1"/>
</dbReference>
<feature type="transmembrane region" description="Helical" evidence="11">
    <location>
        <begin position="21"/>
        <end position="45"/>
    </location>
</feature>
<evidence type="ECO:0000259" key="13">
    <source>
        <dbReference type="Pfam" id="PF08345"/>
    </source>
</evidence>
<evidence type="ECO:0000256" key="8">
    <source>
        <dbReference type="ARBA" id="ARBA00023143"/>
    </source>
</evidence>
<comment type="similarity">
    <text evidence="3 9">Belongs to the FliF family.</text>
</comment>
<dbReference type="PIRSF" id="PIRSF004862">
    <property type="entry name" value="FliF"/>
    <property type="match status" value="1"/>
</dbReference>
<dbReference type="Proteomes" id="UP000321379">
    <property type="component" value="Unassembled WGS sequence"/>
</dbReference>
<evidence type="ECO:0000256" key="10">
    <source>
        <dbReference type="SAM" id="MobiDB-lite"/>
    </source>
</evidence>
<evidence type="ECO:0000256" key="2">
    <source>
        <dbReference type="ARBA" id="ARBA00004651"/>
    </source>
</evidence>
<comment type="caution">
    <text evidence="14">The sequence shown here is derived from an EMBL/GenBank/DDBJ whole genome shotgun (WGS) entry which is preliminary data.</text>
</comment>
<dbReference type="PANTHER" id="PTHR30046:SF0">
    <property type="entry name" value="FLAGELLAR M-RING PROTEIN"/>
    <property type="match status" value="1"/>
</dbReference>
<dbReference type="InterPro" id="IPR000067">
    <property type="entry name" value="FlgMring_FliF"/>
</dbReference>
<keyword evidence="8 9" id="KW-0975">Bacterial flagellum</keyword>
<name>A0A5C8ULK0_9MICO</name>
<dbReference type="AlphaFoldDB" id="A0A5C8ULK0"/>
<feature type="compositionally biased region" description="Polar residues" evidence="10">
    <location>
        <begin position="265"/>
        <end position="281"/>
    </location>
</feature>
<protein>
    <recommendedName>
        <fullName evidence="9">Flagellar M-ring protein</fullName>
    </recommendedName>
</protein>
<keyword evidence="14" id="KW-0282">Flagellum</keyword>
<dbReference type="InterPro" id="IPR045851">
    <property type="entry name" value="AMP-bd_C_sf"/>
</dbReference>
<dbReference type="GO" id="GO:0005886">
    <property type="term" value="C:plasma membrane"/>
    <property type="evidence" value="ECO:0007669"/>
    <property type="project" value="UniProtKB-SubCell"/>
</dbReference>
<dbReference type="InterPro" id="IPR043427">
    <property type="entry name" value="YscJ/FliF"/>
</dbReference>
<dbReference type="PRINTS" id="PR01009">
    <property type="entry name" value="FLGMRINGFLIF"/>
</dbReference>
<evidence type="ECO:0000256" key="5">
    <source>
        <dbReference type="ARBA" id="ARBA00022692"/>
    </source>
</evidence>
<proteinExistence type="inferred from homology"/>
<sequence length="535" mass="55350">MPTQVSTALRRLAHTIREFTIAQRTVAIIGVAVLALGVVALTFWITKPAYTPLFSGLSGTDANTIVEQLRTDGVQYEITNGGGTIMVPEANVYDERLKAAAAGLPSSTTGGYSLLDKMGVTASEFQQNVTYKRALEGELANTIMAMKGVKTASVQLAIPKDTVFVSEKADPTASVFIATDNGVTLTDEQVQAIVHLTSASIDGMKATDVSVIDAQGIVLSAAGVTSGTDGKVASDYESRVRSSVQAMLDKVVGPGNATVVVAADLSQNSGQRTEESFTSPTDAPALNESFSSDASGGAAAGGNSSTGVLGPDNIAVPSGVQTGTGVTSQSVTKNNAINKVTESTTIPAGAITRQTVSVALNSTVASGLNIANIKALINAAAGIDKTRGDQVAVEVVSFNKMGAVQAAKALAAADAAATADRTAGIIRTAITIFGIAIPATVALFLIARRLRRRNEEEQELRDLGELAEMRAMMNDQTVPIALTAPASAPLTYTQLPPVAPGDNDRMRAEIDALAGKDPQRTADFLRGLMDDRQPA</sequence>
<keyword evidence="4" id="KW-1003">Cell membrane</keyword>
<dbReference type="InterPro" id="IPR013556">
    <property type="entry name" value="Flag_M-ring_C"/>
</dbReference>
<comment type="function">
    <text evidence="9">The M ring may be actively involved in energy transduction.</text>
</comment>